<name>A0A423XL37_9PEZI</name>
<dbReference type="InterPro" id="IPR029063">
    <property type="entry name" value="SAM-dependent_MTases_sf"/>
</dbReference>
<reference evidence="1 2" key="1">
    <citation type="submission" date="2015-09" db="EMBL/GenBank/DDBJ databases">
        <title>Host preference determinants of Valsa canker pathogens revealed by comparative genomics.</title>
        <authorList>
            <person name="Yin Z."/>
            <person name="Huang L."/>
        </authorList>
    </citation>
    <scope>NUCLEOTIDE SEQUENCE [LARGE SCALE GENOMIC DNA]</scope>
    <source>
        <strain evidence="1 2">SXYLt</strain>
    </source>
</reference>
<dbReference type="InParanoid" id="A0A423XL37"/>
<dbReference type="EMBL" id="LKEB01000003">
    <property type="protein sequence ID" value="ROW17079.1"/>
    <property type="molecule type" value="Genomic_DNA"/>
</dbReference>
<dbReference type="AlphaFoldDB" id="A0A423XL37"/>
<organism evidence="1 2">
    <name type="scientific">Cytospora leucostoma</name>
    <dbReference type="NCBI Taxonomy" id="1230097"/>
    <lineage>
        <taxon>Eukaryota</taxon>
        <taxon>Fungi</taxon>
        <taxon>Dikarya</taxon>
        <taxon>Ascomycota</taxon>
        <taxon>Pezizomycotina</taxon>
        <taxon>Sordariomycetes</taxon>
        <taxon>Sordariomycetidae</taxon>
        <taxon>Diaporthales</taxon>
        <taxon>Cytosporaceae</taxon>
        <taxon>Cytospora</taxon>
    </lineage>
</organism>
<comment type="caution">
    <text evidence="1">The sequence shown here is derived from an EMBL/GenBank/DDBJ whole genome shotgun (WGS) entry which is preliminary data.</text>
</comment>
<keyword evidence="2" id="KW-1185">Reference proteome</keyword>
<protein>
    <recommendedName>
        <fullName evidence="3">Methyltransferase type 11 domain-containing protein</fullName>
    </recommendedName>
</protein>
<evidence type="ECO:0000313" key="2">
    <source>
        <dbReference type="Proteomes" id="UP000285146"/>
    </source>
</evidence>
<dbReference type="OrthoDB" id="184880at2759"/>
<dbReference type="STRING" id="1230097.A0A423XL37"/>
<accession>A0A423XL37</accession>
<proteinExistence type="predicted"/>
<dbReference type="Gene3D" id="3.40.50.150">
    <property type="entry name" value="Vaccinia Virus protein VP39"/>
    <property type="match status" value="1"/>
</dbReference>
<dbReference type="SUPFAM" id="SSF53335">
    <property type="entry name" value="S-adenosyl-L-methionine-dependent methyltransferases"/>
    <property type="match status" value="1"/>
</dbReference>
<gene>
    <name evidence="1" type="ORF">VPNG_01298</name>
</gene>
<dbReference type="Proteomes" id="UP000285146">
    <property type="component" value="Unassembled WGS sequence"/>
</dbReference>
<evidence type="ECO:0000313" key="1">
    <source>
        <dbReference type="EMBL" id="ROW17079.1"/>
    </source>
</evidence>
<evidence type="ECO:0008006" key="3">
    <source>
        <dbReference type="Google" id="ProtNLM"/>
    </source>
</evidence>
<sequence length="194" mass="22205">MSSRPDYVFTRDFLDDNRIWLLDLAIPEDLVGAYDVVHIRSFAFVLLDEEIPQVLRNLVDLIKPGGYLQWGEADVASFRIESADPELKTDALHRLLRVSQPQDARLSPEWVPSLPKLFAESGLVNTESDDREMPAALAYFIHECNLMIHELLIRQTQNKEVAKTVGDLMPEVTAETKKGAWWAFTRWTVIGRKL</sequence>